<dbReference type="InterPro" id="IPR015421">
    <property type="entry name" value="PyrdxlP-dep_Trfase_major"/>
</dbReference>
<dbReference type="Proteomes" id="UP000189229">
    <property type="component" value="Unassembled WGS sequence"/>
</dbReference>
<evidence type="ECO:0000256" key="9">
    <source>
        <dbReference type="ARBA" id="ARBA00023014"/>
    </source>
</evidence>
<proteinExistence type="inferred from homology"/>
<reference evidence="13 14" key="1">
    <citation type="submission" date="2017-02" db="EMBL/GenBank/DDBJ databases">
        <title>Complete genome sequences of Mycobacterium kansasii strains isolated from rhesus macaques.</title>
        <authorList>
            <person name="Panda A."/>
            <person name="Nagaraj S."/>
            <person name="Zhao X."/>
            <person name="Tettelin H."/>
            <person name="Detolla L.J."/>
        </authorList>
    </citation>
    <scope>NUCLEOTIDE SEQUENCE [LARGE SCALE GENOMIC DNA]</scope>
    <source>
        <strain evidence="13 14">11-3813</strain>
    </source>
</reference>
<dbReference type="FunFam" id="3.90.1150.10:FF:000053">
    <property type="entry name" value="Cysteine desulfurase NifS"/>
    <property type="match status" value="1"/>
</dbReference>
<dbReference type="InterPro" id="IPR015424">
    <property type="entry name" value="PyrdxlP-dep_Trfase"/>
</dbReference>
<dbReference type="Gene3D" id="3.90.1150.10">
    <property type="entry name" value="Aspartate Aminotransferase, domain 1"/>
    <property type="match status" value="1"/>
</dbReference>
<gene>
    <name evidence="13" type="ORF">BZL30_0881</name>
</gene>
<dbReference type="GO" id="GO:0051536">
    <property type="term" value="F:iron-sulfur cluster binding"/>
    <property type="evidence" value="ECO:0007669"/>
    <property type="project" value="UniProtKB-KW"/>
</dbReference>
<keyword evidence="6" id="KW-0479">Metal-binding</keyword>
<feature type="compositionally biased region" description="Basic and acidic residues" evidence="11">
    <location>
        <begin position="441"/>
        <end position="451"/>
    </location>
</feature>
<evidence type="ECO:0000256" key="4">
    <source>
        <dbReference type="ARBA" id="ARBA00022576"/>
    </source>
</evidence>
<comment type="caution">
    <text evidence="13">The sequence shown here is derived from an EMBL/GenBank/DDBJ whole genome shotgun (WGS) entry which is preliminary data.</text>
</comment>
<organism evidence="13 14">
    <name type="scientific">Mycobacterium kansasii</name>
    <dbReference type="NCBI Taxonomy" id="1768"/>
    <lineage>
        <taxon>Bacteria</taxon>
        <taxon>Bacillati</taxon>
        <taxon>Actinomycetota</taxon>
        <taxon>Actinomycetes</taxon>
        <taxon>Mycobacteriales</taxon>
        <taxon>Mycobacteriaceae</taxon>
        <taxon>Mycobacterium</taxon>
    </lineage>
</organism>
<dbReference type="Gene3D" id="3.40.50.620">
    <property type="entry name" value="HUPs"/>
    <property type="match status" value="1"/>
</dbReference>
<dbReference type="FunFam" id="3.40.640.10:FF:000084">
    <property type="entry name" value="IscS-like cysteine desulfurase"/>
    <property type="match status" value="1"/>
</dbReference>
<keyword evidence="7" id="KW-0663">Pyridoxal phosphate</keyword>
<keyword evidence="5 13" id="KW-0808">Transferase</keyword>
<dbReference type="GO" id="GO:0046872">
    <property type="term" value="F:metal ion binding"/>
    <property type="evidence" value="ECO:0007669"/>
    <property type="project" value="UniProtKB-KW"/>
</dbReference>
<evidence type="ECO:0000313" key="14">
    <source>
        <dbReference type="Proteomes" id="UP000189229"/>
    </source>
</evidence>
<dbReference type="InterPro" id="IPR016454">
    <property type="entry name" value="Cysteine_dSase"/>
</dbReference>
<dbReference type="Pfam" id="PF00266">
    <property type="entry name" value="Aminotran_5"/>
    <property type="match status" value="1"/>
</dbReference>
<evidence type="ECO:0000256" key="10">
    <source>
        <dbReference type="ARBA" id="ARBA00050776"/>
    </source>
</evidence>
<keyword evidence="8" id="KW-0408">Iron</keyword>
<dbReference type="AlphaFoldDB" id="A0A1V3XST0"/>
<feature type="domain" description="Aminotransferase class V" evidence="12">
    <location>
        <begin position="2"/>
        <end position="369"/>
    </location>
</feature>
<evidence type="ECO:0000259" key="12">
    <source>
        <dbReference type="Pfam" id="PF00266"/>
    </source>
</evidence>
<evidence type="ECO:0000256" key="7">
    <source>
        <dbReference type="ARBA" id="ARBA00022898"/>
    </source>
</evidence>
<keyword evidence="4 13" id="KW-0032">Aminotransferase</keyword>
<dbReference type="InterPro" id="IPR015422">
    <property type="entry name" value="PyrdxlP-dep_Trfase_small"/>
</dbReference>
<dbReference type="SUPFAM" id="SSF53383">
    <property type="entry name" value="PLP-dependent transferases"/>
    <property type="match status" value="1"/>
</dbReference>
<dbReference type="EMBL" id="MVBM01000001">
    <property type="protein sequence ID" value="OOK82128.1"/>
    <property type="molecule type" value="Genomic_DNA"/>
</dbReference>
<comment type="similarity">
    <text evidence="2">Belongs to the class-V pyridoxal-phosphate-dependent aminotransferase family. NifS/IscS subfamily.</text>
</comment>
<evidence type="ECO:0000256" key="8">
    <source>
        <dbReference type="ARBA" id="ARBA00023004"/>
    </source>
</evidence>
<dbReference type="PIRSF" id="PIRSF005572">
    <property type="entry name" value="NifS"/>
    <property type="match status" value="1"/>
</dbReference>
<dbReference type="Pfam" id="PF03054">
    <property type="entry name" value="tRNA_Me_trans"/>
    <property type="match status" value="1"/>
</dbReference>
<feature type="region of interest" description="Disordered" evidence="11">
    <location>
        <begin position="432"/>
        <end position="472"/>
    </location>
</feature>
<dbReference type="GO" id="GO:0031071">
    <property type="term" value="F:cysteine desulfurase activity"/>
    <property type="evidence" value="ECO:0007669"/>
    <property type="project" value="UniProtKB-EC"/>
</dbReference>
<name>A0A1V3XST0_MYCKA</name>
<evidence type="ECO:0000256" key="3">
    <source>
        <dbReference type="ARBA" id="ARBA00012239"/>
    </source>
</evidence>
<evidence type="ECO:0000256" key="6">
    <source>
        <dbReference type="ARBA" id="ARBA00022723"/>
    </source>
</evidence>
<dbReference type="Gene3D" id="3.40.640.10">
    <property type="entry name" value="Type I PLP-dependent aspartate aminotransferase-like (Major domain)"/>
    <property type="match status" value="1"/>
</dbReference>
<feature type="compositionally biased region" description="Low complexity" evidence="11">
    <location>
        <begin position="456"/>
        <end position="472"/>
    </location>
</feature>
<evidence type="ECO:0000256" key="11">
    <source>
        <dbReference type="SAM" id="MobiDB-lite"/>
    </source>
</evidence>
<protein>
    <recommendedName>
        <fullName evidence="3">cysteine desulfurase</fullName>
        <ecNumber evidence="3">2.8.1.7</ecNumber>
    </recommendedName>
</protein>
<keyword evidence="9" id="KW-0411">Iron-sulfur</keyword>
<comment type="catalytic activity">
    <reaction evidence="10">
        <text>(sulfur carrier)-H + L-cysteine = (sulfur carrier)-SH + L-alanine</text>
        <dbReference type="Rhea" id="RHEA:43892"/>
        <dbReference type="Rhea" id="RHEA-COMP:14737"/>
        <dbReference type="Rhea" id="RHEA-COMP:14739"/>
        <dbReference type="ChEBI" id="CHEBI:29917"/>
        <dbReference type="ChEBI" id="CHEBI:35235"/>
        <dbReference type="ChEBI" id="CHEBI:57972"/>
        <dbReference type="ChEBI" id="CHEBI:64428"/>
        <dbReference type="EC" id="2.8.1.7"/>
    </reaction>
</comment>
<comment type="cofactor">
    <cofactor evidence="1">
        <name>pyridoxal 5'-phosphate</name>
        <dbReference type="ChEBI" id="CHEBI:597326"/>
    </cofactor>
</comment>
<evidence type="ECO:0000256" key="5">
    <source>
        <dbReference type="ARBA" id="ARBA00022679"/>
    </source>
</evidence>
<dbReference type="InterPro" id="IPR014729">
    <property type="entry name" value="Rossmann-like_a/b/a_fold"/>
</dbReference>
<dbReference type="PANTHER" id="PTHR11601:SF34">
    <property type="entry name" value="CYSTEINE DESULFURASE"/>
    <property type="match status" value="1"/>
</dbReference>
<dbReference type="Gene3D" id="1.10.260.50">
    <property type="match status" value="1"/>
</dbReference>
<sequence>MVYLDHAATTPMHPAAIEAMTAALGSAGNASSLHTTGRAARRRIEESRELIAGRLGARPSEVIFTAGGTESDNLAVKGIYWARRDAQPGRRRIVTSRVEHHAVLDAVDWLVEHEGAQVSWLPTAADGSVSPAALREVLHSHDDVALVSVMWANNEVGTIMPTAELAAVAAEFGVPMHSDAIQAVGQLPVDFGASRLSAMSVTAHKFGGPPGIGALLLRRDVACVPLLHGGGQERDVRSGTPDVAGAVGMAAAARIAVDGLEANSARLRLLRNRLVEGVLAEIDGVRLNGARDPLRLPGNAHFTFGGCEGDALLMLLDANGIECSTGSACTAGVAQPSHVLIAMGADPASARGSLRLSLGHTSVDADVDAALRVLPAAVARARGAALAAAEPPGEGPCRDERRVDSSVAAARMVDAGHEVVGVHLALSTAPSTLRTGSRGCCSKEDASDARRSPMYSESRSMSGISPRSSTKT</sequence>
<dbReference type="PANTHER" id="PTHR11601">
    <property type="entry name" value="CYSTEINE DESULFURYLASE FAMILY MEMBER"/>
    <property type="match status" value="1"/>
</dbReference>
<dbReference type="GO" id="GO:0008483">
    <property type="term" value="F:transaminase activity"/>
    <property type="evidence" value="ECO:0007669"/>
    <property type="project" value="UniProtKB-KW"/>
</dbReference>
<evidence type="ECO:0000313" key="13">
    <source>
        <dbReference type="EMBL" id="OOK82128.1"/>
    </source>
</evidence>
<evidence type="ECO:0000256" key="1">
    <source>
        <dbReference type="ARBA" id="ARBA00001933"/>
    </source>
</evidence>
<dbReference type="InterPro" id="IPR000192">
    <property type="entry name" value="Aminotrans_V_dom"/>
</dbReference>
<accession>A0A1V3XST0</accession>
<evidence type="ECO:0000256" key="2">
    <source>
        <dbReference type="ARBA" id="ARBA00006490"/>
    </source>
</evidence>
<dbReference type="EC" id="2.8.1.7" evidence="3"/>